<dbReference type="Gene3D" id="3.40.190.10">
    <property type="entry name" value="Periplasmic binding protein-like II"/>
    <property type="match status" value="2"/>
</dbReference>
<gene>
    <name evidence="4" type="ORF">F0357_14570</name>
</gene>
<evidence type="ECO:0000313" key="4">
    <source>
        <dbReference type="EMBL" id="MQT13841.1"/>
    </source>
</evidence>
<keyword evidence="3" id="KW-0479">Metal-binding</keyword>
<proteinExistence type="inferred from homology"/>
<dbReference type="SUPFAM" id="SSF53850">
    <property type="entry name" value="Periplasmic binding protein-like II"/>
    <property type="match status" value="1"/>
</dbReference>
<feature type="binding site" evidence="3">
    <location>
        <position position="210"/>
    </location>
    <ligand>
        <name>Fe cation</name>
        <dbReference type="ChEBI" id="CHEBI:24875"/>
    </ligand>
</feature>
<dbReference type="CDD" id="cd13542">
    <property type="entry name" value="PBP2_FutA1_ilke"/>
    <property type="match status" value="1"/>
</dbReference>
<evidence type="ECO:0000256" key="3">
    <source>
        <dbReference type="PIRSR" id="PIRSR002825-1"/>
    </source>
</evidence>
<accession>A0A6A7Y6X9</accession>
<evidence type="ECO:0000313" key="5">
    <source>
        <dbReference type="Proteomes" id="UP000332515"/>
    </source>
</evidence>
<feature type="binding site" evidence="3">
    <location>
        <position position="209"/>
    </location>
    <ligand>
        <name>Fe cation</name>
        <dbReference type="ChEBI" id="CHEBI:24875"/>
    </ligand>
</feature>
<keyword evidence="2" id="KW-0732">Signal</keyword>
<organism evidence="4 5">
    <name type="scientific">Segnochrobactrum spirostomi</name>
    <dbReference type="NCBI Taxonomy" id="2608987"/>
    <lineage>
        <taxon>Bacteria</taxon>
        <taxon>Pseudomonadati</taxon>
        <taxon>Pseudomonadota</taxon>
        <taxon>Alphaproteobacteria</taxon>
        <taxon>Hyphomicrobiales</taxon>
        <taxon>Segnochrobactraceae</taxon>
        <taxon>Segnochrobactrum</taxon>
    </lineage>
</organism>
<dbReference type="PANTHER" id="PTHR30006:SF15">
    <property type="entry name" value="IRON-UTILIZATION PERIPLASMIC PROTEIN"/>
    <property type="match status" value="1"/>
</dbReference>
<dbReference type="PIRSF" id="PIRSF002825">
    <property type="entry name" value="CfbpA"/>
    <property type="match status" value="1"/>
</dbReference>
<dbReference type="GO" id="GO:0030288">
    <property type="term" value="C:outer membrane-bounded periplasmic space"/>
    <property type="evidence" value="ECO:0007669"/>
    <property type="project" value="TreeGrafter"/>
</dbReference>
<evidence type="ECO:0000256" key="1">
    <source>
        <dbReference type="ARBA" id="ARBA00008520"/>
    </source>
</evidence>
<dbReference type="EMBL" id="VWNA01000001">
    <property type="protein sequence ID" value="MQT13841.1"/>
    <property type="molecule type" value="Genomic_DNA"/>
</dbReference>
<comment type="similarity">
    <text evidence="1">Belongs to the bacterial solute-binding protein 1 family.</text>
</comment>
<protein>
    <submittedName>
        <fullName evidence="4">Fe(3+) ABC transporter substrate-binding protein</fullName>
    </submittedName>
</protein>
<dbReference type="RefSeq" id="WP_153487013.1">
    <property type="nucleotide sequence ID" value="NZ_VWNA01000001.1"/>
</dbReference>
<dbReference type="PANTHER" id="PTHR30006">
    <property type="entry name" value="THIAMINE-BINDING PERIPLASMIC PROTEIN-RELATED"/>
    <property type="match status" value="1"/>
</dbReference>
<name>A0A6A7Y6X9_9HYPH</name>
<dbReference type="InterPro" id="IPR026045">
    <property type="entry name" value="Ferric-bd"/>
</dbReference>
<keyword evidence="3" id="KW-0408">Iron</keyword>
<dbReference type="GO" id="GO:0046872">
    <property type="term" value="F:metal ion binding"/>
    <property type="evidence" value="ECO:0007669"/>
    <property type="project" value="UniProtKB-KW"/>
</dbReference>
<dbReference type="Proteomes" id="UP000332515">
    <property type="component" value="Unassembled WGS sequence"/>
</dbReference>
<comment type="caution">
    <text evidence="4">The sequence shown here is derived from an EMBL/GenBank/DDBJ whole genome shotgun (WGS) entry which is preliminary data.</text>
</comment>
<dbReference type="Pfam" id="PF13343">
    <property type="entry name" value="SBP_bac_6"/>
    <property type="match status" value="1"/>
</dbReference>
<reference evidence="4 5" key="1">
    <citation type="submission" date="2019-09" db="EMBL/GenBank/DDBJ databases">
        <title>Segnochrobactrum spirostomi gen. nov., sp. nov., isolated from the ciliate Spirostomum cf. yagiui and description of a novel family, Segnochrobactraceae fam. nov. within the order Rhizobiales of the class Alphaproteobacteria.</title>
        <authorList>
            <person name="Akter S."/>
            <person name="Shazib S.U.A."/>
            <person name="Shin M.K."/>
        </authorList>
    </citation>
    <scope>NUCLEOTIDE SEQUENCE [LARGE SCALE GENOMIC DNA]</scope>
    <source>
        <strain evidence="4 5">Sp-1</strain>
    </source>
</reference>
<keyword evidence="5" id="KW-1185">Reference proteome</keyword>
<sequence length="334" mass="36325">MGAGLSGLSAAAAADEVNVYSYRQPELIQPLLDKFTKETGIRTNVVTASSGLEERIAAEGEFSPADVLLSVDVGRLENAKALGITQPIVSPIVDKNIPAIYRDPDGSWIGLAMRARVFYASKERVKETALDYEDLAKPEWKGRVCTRSGQHVYNIGLFASLIANDGEAKATEIIEGIKNNLNGKPSGNDRSQAKAIYAGECDIALGNTYYVGLMETDDREPEQKKWASAMRVIFPNANNRGTQVNISGVILAKHAPNKANAMKLIEYLSSDEAQEYYADVNFEYPVEPGLKVNPVIAALGPLKPDPLPLAELVKYRKLASEIVDKVHFDDGPSN</sequence>
<evidence type="ECO:0000256" key="2">
    <source>
        <dbReference type="ARBA" id="ARBA00022729"/>
    </source>
</evidence>
<dbReference type="AlphaFoldDB" id="A0A6A7Y6X9"/>